<reference evidence="3" key="1">
    <citation type="submission" date="2018-08" db="EMBL/GenBank/DDBJ databases">
        <authorList>
            <person name="Liu Z.-W."/>
            <person name="Du Z.-J."/>
        </authorList>
    </citation>
    <scope>NUCLEOTIDE SEQUENCE [LARGE SCALE GENOMIC DNA]</scope>
    <source>
        <strain evidence="3">H4X</strain>
    </source>
</reference>
<organism evidence="2 3">
    <name type="scientific">Pontibacter diazotrophicus</name>
    <dbReference type="NCBI Taxonomy" id="1400979"/>
    <lineage>
        <taxon>Bacteria</taxon>
        <taxon>Pseudomonadati</taxon>
        <taxon>Bacteroidota</taxon>
        <taxon>Cytophagia</taxon>
        <taxon>Cytophagales</taxon>
        <taxon>Hymenobacteraceae</taxon>
        <taxon>Pontibacter</taxon>
    </lineage>
</organism>
<dbReference type="SUPFAM" id="SSF81296">
    <property type="entry name" value="E set domains"/>
    <property type="match status" value="1"/>
</dbReference>
<protein>
    <submittedName>
        <fullName evidence="2">Uncharacterized protein</fullName>
    </submittedName>
</protein>
<dbReference type="OrthoDB" id="5451596at2"/>
<accession>A0A3D8LA60</accession>
<dbReference type="RefSeq" id="WP_115566425.1">
    <property type="nucleotide sequence ID" value="NZ_QRGR01000016.1"/>
</dbReference>
<gene>
    <name evidence="2" type="ORF">DXT99_15165</name>
</gene>
<dbReference type="CDD" id="cd07184">
    <property type="entry name" value="E_set_Isoamylase_like_N"/>
    <property type="match status" value="1"/>
</dbReference>
<proteinExistence type="predicted"/>
<name>A0A3D8LA60_9BACT</name>
<dbReference type="InterPro" id="IPR014756">
    <property type="entry name" value="Ig_E-set"/>
</dbReference>
<sequence>MIQKTYLKTKGLCKVKFTVTPENAEMVEILGLNNDWENPAVMSKKKGGTFTYDASLPKNTQHEFRYRVNQSEWMNEPEADEQKPNEFGSSNSVIVL</sequence>
<evidence type="ECO:0000313" key="3">
    <source>
        <dbReference type="Proteomes" id="UP000256708"/>
    </source>
</evidence>
<keyword evidence="3" id="KW-1185">Reference proteome</keyword>
<dbReference type="Gene3D" id="2.60.40.10">
    <property type="entry name" value="Immunoglobulins"/>
    <property type="match status" value="1"/>
</dbReference>
<comment type="caution">
    <text evidence="2">The sequence shown here is derived from an EMBL/GenBank/DDBJ whole genome shotgun (WGS) entry which is preliminary data.</text>
</comment>
<evidence type="ECO:0000313" key="2">
    <source>
        <dbReference type="EMBL" id="RDV14268.1"/>
    </source>
</evidence>
<dbReference type="EMBL" id="QRGR01000016">
    <property type="protein sequence ID" value="RDV14268.1"/>
    <property type="molecule type" value="Genomic_DNA"/>
</dbReference>
<evidence type="ECO:0000256" key="1">
    <source>
        <dbReference type="SAM" id="MobiDB-lite"/>
    </source>
</evidence>
<dbReference type="InterPro" id="IPR013783">
    <property type="entry name" value="Ig-like_fold"/>
</dbReference>
<feature type="region of interest" description="Disordered" evidence="1">
    <location>
        <begin position="72"/>
        <end position="96"/>
    </location>
</feature>
<dbReference type="Proteomes" id="UP000256708">
    <property type="component" value="Unassembled WGS sequence"/>
</dbReference>
<feature type="compositionally biased region" description="Polar residues" evidence="1">
    <location>
        <begin position="87"/>
        <end position="96"/>
    </location>
</feature>
<dbReference type="AlphaFoldDB" id="A0A3D8LA60"/>